<keyword evidence="10 13" id="KW-0408">Iron</keyword>
<evidence type="ECO:0000256" key="8">
    <source>
        <dbReference type="ARBA" id="ARBA00022989"/>
    </source>
</evidence>
<dbReference type="InterPro" id="IPR017972">
    <property type="entry name" value="Cyt_P450_CS"/>
</dbReference>
<comment type="pathway">
    <text evidence="3">Secondary metabolite biosynthesis.</text>
</comment>
<keyword evidence="6" id="KW-0812">Transmembrane</keyword>
<evidence type="ECO:0000256" key="1">
    <source>
        <dbReference type="ARBA" id="ARBA00001971"/>
    </source>
</evidence>
<evidence type="ECO:0000256" key="3">
    <source>
        <dbReference type="ARBA" id="ARBA00005179"/>
    </source>
</evidence>
<evidence type="ECO:0000256" key="5">
    <source>
        <dbReference type="ARBA" id="ARBA00022617"/>
    </source>
</evidence>
<comment type="cofactor">
    <cofactor evidence="1 13">
        <name>heme</name>
        <dbReference type="ChEBI" id="CHEBI:30413"/>
    </cofactor>
</comment>
<dbReference type="InterPro" id="IPR001128">
    <property type="entry name" value="Cyt_P450"/>
</dbReference>
<dbReference type="VEuPathDB" id="FungiDB:AGR57_1142"/>
<evidence type="ECO:0000256" key="2">
    <source>
        <dbReference type="ARBA" id="ARBA00004167"/>
    </source>
</evidence>
<protein>
    <submittedName>
        <fullName evidence="15">Cytochrome P450</fullName>
    </submittedName>
</protein>
<dbReference type="InterPro" id="IPR002401">
    <property type="entry name" value="Cyt_P450_E_grp-I"/>
</dbReference>
<evidence type="ECO:0000256" key="6">
    <source>
        <dbReference type="ARBA" id="ARBA00022692"/>
    </source>
</evidence>
<organism evidence="15">
    <name type="scientific">Phanerodontia chrysosporium</name>
    <name type="common">White-rot fungus</name>
    <name type="synonym">Sporotrichum pruinosum</name>
    <dbReference type="NCBI Taxonomy" id="2822231"/>
    <lineage>
        <taxon>Eukaryota</taxon>
        <taxon>Fungi</taxon>
        <taxon>Dikarya</taxon>
        <taxon>Basidiomycota</taxon>
        <taxon>Agaricomycotina</taxon>
        <taxon>Agaricomycetes</taxon>
        <taxon>Polyporales</taxon>
        <taxon>Phanerochaetaceae</taxon>
        <taxon>Phanerodontia</taxon>
    </lineage>
</organism>
<accession>G5EJQ1</accession>
<dbReference type="CDD" id="cd11065">
    <property type="entry name" value="CYP64-like"/>
    <property type="match status" value="1"/>
</dbReference>
<evidence type="ECO:0000256" key="4">
    <source>
        <dbReference type="ARBA" id="ARBA00010617"/>
    </source>
</evidence>
<evidence type="ECO:0000256" key="7">
    <source>
        <dbReference type="ARBA" id="ARBA00022723"/>
    </source>
</evidence>
<dbReference type="Pfam" id="PF00067">
    <property type="entry name" value="p450"/>
    <property type="match status" value="1"/>
</dbReference>
<dbReference type="PRINTS" id="PR00463">
    <property type="entry name" value="EP450I"/>
</dbReference>
<evidence type="ECO:0000256" key="14">
    <source>
        <dbReference type="RuleBase" id="RU000461"/>
    </source>
</evidence>
<dbReference type="Gene3D" id="1.10.630.10">
    <property type="entry name" value="Cytochrome P450"/>
    <property type="match status" value="1"/>
</dbReference>
<dbReference type="EMBL" id="AB597826">
    <property type="protein sequence ID" value="BAL05113.1"/>
    <property type="molecule type" value="mRNA"/>
</dbReference>
<dbReference type="InterPro" id="IPR050364">
    <property type="entry name" value="Cytochrome_P450_fung"/>
</dbReference>
<sequence>MEDTSRSLVGPSLWAVFALGLLFAFCLRRQPRYPPGPRGLPIVGNVFDIPMNVGWKVFRDVSRCFGSDVIHYEALGSHLVVVNGAKAAKELFERRANNYSDRKQSIMVNELTGWHRNWGQLEYGDRWRQHRRLFHQHFRPLAVSQYHPRQVKGVRVLLRALSESPEDFQRHIRFMAGATIMEIVYAYDAQPGDPRIKLVEDAVDTLTFVVNAGVYLVDVFPILKYVPTWFPGASFKRQAAEWKKLVDALYEQPYQEFKATVKEGIAKPCFAATLLSSVENDEDIENLEELFMGLTGTAFVAGSDTTIASLNVFILAVTIFPEAQRSAQEEIDRVLERKRLPTMEDTVLLPHVTALVHETLRWHPPLPLAAPHRVIEDDEYEGYFIPAGTTIIGNAWAILRDEDVFPDGDSFKPERWLNEAGALRDDLPYPMETFGFGRRICPGRHFANDVLWLAIANILTVFSIERALGEDGQPIVPEAKFSPRLISKPEPFKCAFKHRFSGAEDMIRLAAIVEE</sequence>
<comment type="similarity">
    <text evidence="4 14">Belongs to the cytochrome P450 family.</text>
</comment>
<dbReference type="GO" id="GO:0020037">
    <property type="term" value="F:heme binding"/>
    <property type="evidence" value="ECO:0007669"/>
    <property type="project" value="InterPro"/>
</dbReference>
<keyword evidence="8" id="KW-1133">Transmembrane helix</keyword>
<dbReference type="PROSITE" id="PS00086">
    <property type="entry name" value="CYTOCHROME_P450"/>
    <property type="match status" value="1"/>
</dbReference>
<gene>
    <name evidence="15" type="primary">PcCYP_24b</name>
</gene>
<keyword evidence="9 14" id="KW-0560">Oxidoreductase</keyword>
<dbReference type="InterPro" id="IPR036396">
    <property type="entry name" value="Cyt_P450_sf"/>
</dbReference>
<evidence type="ECO:0000256" key="12">
    <source>
        <dbReference type="ARBA" id="ARBA00023136"/>
    </source>
</evidence>
<dbReference type="PANTHER" id="PTHR46300:SF7">
    <property type="entry name" value="P450, PUTATIVE (EUROFUNG)-RELATED"/>
    <property type="match status" value="1"/>
</dbReference>
<evidence type="ECO:0000256" key="9">
    <source>
        <dbReference type="ARBA" id="ARBA00023002"/>
    </source>
</evidence>
<keyword evidence="7 13" id="KW-0479">Metal-binding</keyword>
<dbReference type="PANTHER" id="PTHR46300">
    <property type="entry name" value="P450, PUTATIVE (EUROFUNG)-RELATED-RELATED"/>
    <property type="match status" value="1"/>
</dbReference>
<dbReference type="AlphaFoldDB" id="G5EJQ1"/>
<keyword evidence="12" id="KW-0472">Membrane</keyword>
<keyword evidence="11 14" id="KW-0503">Monooxygenase</keyword>
<evidence type="ECO:0000256" key="11">
    <source>
        <dbReference type="ARBA" id="ARBA00023033"/>
    </source>
</evidence>
<dbReference type="GO" id="GO:0005506">
    <property type="term" value="F:iron ion binding"/>
    <property type="evidence" value="ECO:0007669"/>
    <property type="project" value="InterPro"/>
</dbReference>
<dbReference type="PRINTS" id="PR00385">
    <property type="entry name" value="P450"/>
</dbReference>
<dbReference type="GO" id="GO:0016020">
    <property type="term" value="C:membrane"/>
    <property type="evidence" value="ECO:0007669"/>
    <property type="project" value="UniProtKB-SubCell"/>
</dbReference>
<feature type="binding site" description="axial binding residue" evidence="13">
    <location>
        <position position="441"/>
    </location>
    <ligand>
        <name>heme</name>
        <dbReference type="ChEBI" id="CHEBI:30413"/>
    </ligand>
    <ligandPart>
        <name>Fe</name>
        <dbReference type="ChEBI" id="CHEBI:18248"/>
    </ligandPart>
</feature>
<keyword evidence="5 13" id="KW-0349">Heme</keyword>
<dbReference type="GO" id="GO:0016705">
    <property type="term" value="F:oxidoreductase activity, acting on paired donors, with incorporation or reduction of molecular oxygen"/>
    <property type="evidence" value="ECO:0007669"/>
    <property type="project" value="InterPro"/>
</dbReference>
<evidence type="ECO:0000313" key="15">
    <source>
        <dbReference type="EMBL" id="BAL05113.1"/>
    </source>
</evidence>
<proteinExistence type="evidence at transcript level"/>
<comment type="subcellular location">
    <subcellularLocation>
        <location evidence="2">Membrane</location>
        <topology evidence="2">Single-pass membrane protein</topology>
    </subcellularLocation>
</comment>
<evidence type="ECO:0000256" key="10">
    <source>
        <dbReference type="ARBA" id="ARBA00023004"/>
    </source>
</evidence>
<evidence type="ECO:0000256" key="13">
    <source>
        <dbReference type="PIRSR" id="PIRSR602401-1"/>
    </source>
</evidence>
<dbReference type="SUPFAM" id="SSF48264">
    <property type="entry name" value="Cytochrome P450"/>
    <property type="match status" value="1"/>
</dbReference>
<reference evidence="15" key="1">
    <citation type="submission" date="2010-10" db="EMBL/GenBank/DDBJ databases">
        <title>Phanerochaete chrysosporium cytochrome P450.</title>
        <authorList>
            <person name="Hirosue S."/>
            <person name="Hiratsuka N."/>
            <person name="Ichinose H."/>
            <person name="Wariishi H."/>
        </authorList>
    </citation>
    <scope>NUCLEOTIDE SEQUENCE</scope>
    <source>
        <strain evidence="15">ATCC 34541</strain>
    </source>
</reference>
<dbReference type="GO" id="GO:0004497">
    <property type="term" value="F:monooxygenase activity"/>
    <property type="evidence" value="ECO:0007669"/>
    <property type="project" value="UniProtKB-KW"/>
</dbReference>
<name>G5EJQ1_PHACH</name>